<evidence type="ECO:0000313" key="3">
    <source>
        <dbReference type="Proteomes" id="UP000006447"/>
    </source>
</evidence>
<protein>
    <submittedName>
        <fullName evidence="2">Uncharacterized protein</fullName>
    </submittedName>
</protein>
<dbReference type="Proteomes" id="UP000006447">
    <property type="component" value="Unassembled WGS sequence"/>
</dbReference>
<gene>
    <name evidence="2" type="ORF">W59_20913</name>
</gene>
<evidence type="ECO:0000256" key="1">
    <source>
        <dbReference type="SAM" id="MobiDB-lite"/>
    </source>
</evidence>
<proteinExistence type="predicted"/>
<evidence type="ECO:0000313" key="2">
    <source>
        <dbReference type="EMBL" id="EID77852.1"/>
    </source>
</evidence>
<dbReference type="PATRIC" id="fig|1165867.3.peg.4263"/>
<sequence>MAISDIKEYAHLTDADVEALSDQLTSYPLEADGAAEYAAVPDAAARLVIHGQQDHGSTVRAFVSPVGARAPGLPGDTRLLPRRHRIAVEWCSRNGFWLTFQHFPRTDQCSGNDPLNRARPPIVDIRPLGHPNARAPRGCSVPVPNPVPGDHLPGVV</sequence>
<comment type="caution">
    <text evidence="2">The sequence shown here is derived from an EMBL/GenBank/DDBJ whole genome shotgun (WGS) entry which is preliminary data.</text>
</comment>
<name>I0WN86_RHOOP</name>
<reference evidence="2 3" key="1">
    <citation type="journal article" date="2012" name="J. Bacteriol.">
        <title>Draft genome sequence of the nitrophenol-degrading actinomycete Rhodococcus imtechensis RKJ300.</title>
        <authorList>
            <person name="Vikram S."/>
            <person name="Kumar S."/>
            <person name="Subramanian S."/>
            <person name="Raghava G.P."/>
        </authorList>
    </citation>
    <scope>NUCLEOTIDE SEQUENCE [LARGE SCALE GENOMIC DNA]</scope>
    <source>
        <strain evidence="2 3">RKJ300</strain>
    </source>
</reference>
<dbReference type="AlphaFoldDB" id="I0WN86"/>
<organism evidence="2 3">
    <name type="scientific">Rhodococcus opacus RKJ300 = JCM 13270</name>
    <dbReference type="NCBI Taxonomy" id="1165867"/>
    <lineage>
        <taxon>Bacteria</taxon>
        <taxon>Bacillati</taxon>
        <taxon>Actinomycetota</taxon>
        <taxon>Actinomycetes</taxon>
        <taxon>Mycobacteriales</taxon>
        <taxon>Nocardiaceae</taxon>
        <taxon>Rhodococcus</taxon>
    </lineage>
</organism>
<dbReference type="EMBL" id="AJJH01000115">
    <property type="protein sequence ID" value="EID77852.1"/>
    <property type="molecule type" value="Genomic_DNA"/>
</dbReference>
<feature type="region of interest" description="Disordered" evidence="1">
    <location>
        <begin position="133"/>
        <end position="156"/>
    </location>
</feature>
<accession>I0WN86</accession>